<evidence type="ECO:0000313" key="2">
    <source>
        <dbReference type="Proteomes" id="UP000571017"/>
    </source>
</evidence>
<dbReference type="Proteomes" id="UP000571017">
    <property type="component" value="Unassembled WGS sequence"/>
</dbReference>
<protein>
    <submittedName>
        <fullName evidence="1">Uncharacterized protein</fullName>
    </submittedName>
</protein>
<keyword evidence="2" id="KW-1185">Reference proteome</keyword>
<accession>A0A838CXT2</accession>
<dbReference type="RefSeq" id="WP_181473908.1">
    <property type="nucleotide sequence ID" value="NZ_JACEFG010000005.1"/>
</dbReference>
<organism evidence="1 2">
    <name type="scientific">Halobacillus locisalis</name>
    <dbReference type="NCBI Taxonomy" id="220753"/>
    <lineage>
        <taxon>Bacteria</taxon>
        <taxon>Bacillati</taxon>
        <taxon>Bacillota</taxon>
        <taxon>Bacilli</taxon>
        <taxon>Bacillales</taxon>
        <taxon>Bacillaceae</taxon>
        <taxon>Halobacillus</taxon>
    </lineage>
</organism>
<gene>
    <name evidence="1" type="ORF">H0266_18365</name>
</gene>
<sequence>MGREENFIQFKRYSDLKKELKKYQSRATEEDKDLLEIRFVDRVNIDLPPFKKGEYLAVVSGERSYQRTAFGIKSFLRIRRVKKIVPMDDVPIDIFQNHFESYSLEEFMNSID</sequence>
<evidence type="ECO:0000313" key="1">
    <source>
        <dbReference type="EMBL" id="MBA2176847.1"/>
    </source>
</evidence>
<comment type="caution">
    <text evidence="1">The sequence shown here is derived from an EMBL/GenBank/DDBJ whole genome shotgun (WGS) entry which is preliminary data.</text>
</comment>
<dbReference type="AlphaFoldDB" id="A0A838CXT2"/>
<reference evidence="1 2" key="1">
    <citation type="journal article" date="2004" name="Extremophiles">
        <title>Halobacillus locisalis sp. nov., a halophilic bacterium isolated from a marine solar saltern of the Yellow Sea in Korea.</title>
        <authorList>
            <person name="Yoon J.H."/>
            <person name="Kang K.H."/>
            <person name="Oh T.K."/>
            <person name="Park Y.H."/>
        </authorList>
    </citation>
    <scope>NUCLEOTIDE SEQUENCE [LARGE SCALE GENOMIC DNA]</scope>
    <source>
        <strain evidence="1 2">KCTC 3788</strain>
    </source>
</reference>
<proteinExistence type="predicted"/>
<name>A0A838CXT2_9BACI</name>
<dbReference type="EMBL" id="JACEFG010000005">
    <property type="protein sequence ID" value="MBA2176847.1"/>
    <property type="molecule type" value="Genomic_DNA"/>
</dbReference>